<sequence length="106" mass="12470">MFEAIAFLYFSFIYILLSLAPCFVVGSIVYIILNYRNEKAEYERIQRLQMIEYARRKKMQEEQLNAFAQPCFVFPVPTPPTYQQYPVNERSSYPPPPPLHPTNSVV</sequence>
<dbReference type="Proteomes" id="UP000605970">
    <property type="component" value="Unassembled WGS sequence"/>
</dbReference>
<feature type="region of interest" description="Disordered" evidence="1">
    <location>
        <begin position="83"/>
        <end position="106"/>
    </location>
</feature>
<keyword evidence="2" id="KW-1133">Transmembrane helix</keyword>
<evidence type="ECO:0000256" key="1">
    <source>
        <dbReference type="SAM" id="MobiDB-lite"/>
    </source>
</evidence>
<comment type="caution">
    <text evidence="3">The sequence shown here is derived from an EMBL/GenBank/DDBJ whole genome shotgun (WGS) entry which is preliminary data.</text>
</comment>
<keyword evidence="2" id="KW-0812">Transmembrane</keyword>
<evidence type="ECO:0000256" key="2">
    <source>
        <dbReference type="SAM" id="Phobius"/>
    </source>
</evidence>
<evidence type="ECO:0000313" key="3">
    <source>
        <dbReference type="EMBL" id="KAF7631049.1"/>
    </source>
</evidence>
<reference evidence="3" key="1">
    <citation type="journal article" date="2020" name="Ecol. Evol.">
        <title>Genome structure and content of the rice root-knot nematode (Meloidogyne graminicola).</title>
        <authorList>
            <person name="Phan N.T."/>
            <person name="Danchin E.G.J."/>
            <person name="Klopp C."/>
            <person name="Perfus-Barbeoch L."/>
            <person name="Kozlowski D.K."/>
            <person name="Koutsovoulos G.D."/>
            <person name="Lopez-Roques C."/>
            <person name="Bouchez O."/>
            <person name="Zahm M."/>
            <person name="Besnard G."/>
            <person name="Bellafiore S."/>
        </authorList>
    </citation>
    <scope>NUCLEOTIDE SEQUENCE</scope>
    <source>
        <strain evidence="3">VN-18</strain>
    </source>
</reference>
<proteinExistence type="predicted"/>
<keyword evidence="2" id="KW-0472">Membrane</keyword>
<feature type="transmembrane region" description="Helical" evidence="2">
    <location>
        <begin position="6"/>
        <end position="33"/>
    </location>
</feature>
<dbReference type="AlphaFoldDB" id="A0A8S9ZEY0"/>
<organism evidence="3 4">
    <name type="scientific">Meloidogyne graminicola</name>
    <dbReference type="NCBI Taxonomy" id="189291"/>
    <lineage>
        <taxon>Eukaryota</taxon>
        <taxon>Metazoa</taxon>
        <taxon>Ecdysozoa</taxon>
        <taxon>Nematoda</taxon>
        <taxon>Chromadorea</taxon>
        <taxon>Rhabditida</taxon>
        <taxon>Tylenchina</taxon>
        <taxon>Tylenchomorpha</taxon>
        <taxon>Tylenchoidea</taxon>
        <taxon>Meloidogynidae</taxon>
        <taxon>Meloidogyninae</taxon>
        <taxon>Meloidogyne</taxon>
    </lineage>
</organism>
<keyword evidence="4" id="KW-1185">Reference proteome</keyword>
<protein>
    <submittedName>
        <fullName evidence="3">Uncharacterized protein</fullName>
    </submittedName>
</protein>
<accession>A0A8S9ZEY0</accession>
<gene>
    <name evidence="3" type="ORF">Mgra_00008700</name>
</gene>
<evidence type="ECO:0000313" key="4">
    <source>
        <dbReference type="Proteomes" id="UP000605970"/>
    </source>
</evidence>
<name>A0A8S9ZEY0_9BILA</name>
<dbReference type="EMBL" id="JABEBT010000120">
    <property type="protein sequence ID" value="KAF7631049.1"/>
    <property type="molecule type" value="Genomic_DNA"/>
</dbReference>